<dbReference type="EMBL" id="JAADZU010000041">
    <property type="protein sequence ID" value="NDK90587.1"/>
    <property type="molecule type" value="Genomic_DNA"/>
</dbReference>
<dbReference type="SUPFAM" id="SSF53474">
    <property type="entry name" value="alpha/beta-Hydrolases"/>
    <property type="match status" value="1"/>
</dbReference>
<gene>
    <name evidence="2" type="ORF">GYA93_13500</name>
</gene>
<keyword evidence="1" id="KW-0732">Signal</keyword>
<dbReference type="GO" id="GO:0016042">
    <property type="term" value="P:lipid catabolic process"/>
    <property type="evidence" value="ECO:0007669"/>
    <property type="project" value="InterPro"/>
</dbReference>
<dbReference type="Pfam" id="PF03583">
    <property type="entry name" value="LIP"/>
    <property type="match status" value="1"/>
</dbReference>
<dbReference type="InterPro" id="IPR029058">
    <property type="entry name" value="AB_hydrolase_fold"/>
</dbReference>
<dbReference type="AlphaFoldDB" id="A0A7K3LSS2"/>
<evidence type="ECO:0000313" key="2">
    <source>
        <dbReference type="EMBL" id="NDK90587.1"/>
    </source>
</evidence>
<keyword evidence="3" id="KW-1185">Reference proteome</keyword>
<dbReference type="PANTHER" id="PTHR34853">
    <property type="match status" value="1"/>
</dbReference>
<organism evidence="2 3">
    <name type="scientific">Gordonia desulfuricans</name>
    <dbReference type="NCBI Taxonomy" id="89051"/>
    <lineage>
        <taxon>Bacteria</taxon>
        <taxon>Bacillati</taxon>
        <taxon>Actinomycetota</taxon>
        <taxon>Actinomycetes</taxon>
        <taxon>Mycobacteriales</taxon>
        <taxon>Gordoniaceae</taxon>
        <taxon>Gordonia</taxon>
    </lineage>
</organism>
<dbReference type="Proteomes" id="UP000466307">
    <property type="component" value="Unassembled WGS sequence"/>
</dbReference>
<sequence>MAITVVLGVVALVTGVFLGTPPASAAPRLTSQQGAGSVVESKDITNEPNTRIAGAGRVIAVTYLSEDSQGELVPVRATISVPERNTRGGPLRIHAWGHGTSGLGDECTVTDRMGTKIDGKGRWDDWFGPWLKDGYVLVATEYAGIGGPGVHAYADGEMQGKNMIDAVRAARTVIPQYTDQTAGTEYLTSGGSQGGQTAVWAGHLAPTYAPELTNVGIAAQSLPVDTSRLLSAVAPGMPPVEVPDYVTYVSYILAGTKVARPDIDVDSYLTPLGKKVVNDAQTLCYPNQGRATKGLTVGQLVNKPLSEGPLLDAVQGVVKVPDSGYRAPMLIQQGLFDLVAPAPLTTAWVDSVRASGGRVDYREYQASHGLGAYAEEAARAWANDLKWSH</sequence>
<feature type="chain" id="PRO_5029887188" evidence="1">
    <location>
        <begin position="26"/>
        <end position="389"/>
    </location>
</feature>
<dbReference type="PANTHER" id="PTHR34853:SF1">
    <property type="entry name" value="LIPASE 5"/>
    <property type="match status" value="1"/>
</dbReference>
<evidence type="ECO:0000313" key="3">
    <source>
        <dbReference type="Proteomes" id="UP000466307"/>
    </source>
</evidence>
<evidence type="ECO:0000256" key="1">
    <source>
        <dbReference type="SAM" id="SignalP"/>
    </source>
</evidence>
<accession>A0A7K3LSS2</accession>
<feature type="signal peptide" evidence="1">
    <location>
        <begin position="1"/>
        <end position="25"/>
    </location>
</feature>
<dbReference type="PIRSF" id="PIRSF029171">
    <property type="entry name" value="Esterase_LipA"/>
    <property type="match status" value="1"/>
</dbReference>
<dbReference type="GO" id="GO:0004806">
    <property type="term" value="F:triacylglycerol lipase activity"/>
    <property type="evidence" value="ECO:0007669"/>
    <property type="project" value="InterPro"/>
</dbReference>
<reference evidence="2 3" key="1">
    <citation type="submission" date="2020-01" db="EMBL/GenBank/DDBJ databases">
        <title>Investigation of new actinobacteria for the biodesulphurisation of diesel fuel.</title>
        <authorList>
            <person name="Athi Narayanan S.M."/>
        </authorList>
    </citation>
    <scope>NUCLEOTIDE SEQUENCE [LARGE SCALE GENOMIC DNA]</scope>
    <source>
        <strain evidence="2 3">213E</strain>
    </source>
</reference>
<dbReference type="Gene3D" id="3.40.50.1820">
    <property type="entry name" value="alpha/beta hydrolase"/>
    <property type="match status" value="1"/>
</dbReference>
<proteinExistence type="predicted"/>
<comment type="caution">
    <text evidence="2">The sequence shown here is derived from an EMBL/GenBank/DDBJ whole genome shotgun (WGS) entry which is preliminary data.</text>
</comment>
<protein>
    <submittedName>
        <fullName evidence="2">Lipase</fullName>
    </submittedName>
</protein>
<dbReference type="Gene3D" id="1.10.260.130">
    <property type="match status" value="1"/>
</dbReference>
<name>A0A7K3LSS2_9ACTN</name>
<dbReference type="InterPro" id="IPR005152">
    <property type="entry name" value="Lipase_secreted"/>
</dbReference>